<evidence type="ECO:0000313" key="1">
    <source>
        <dbReference type="EMBL" id="MDQ0323622.1"/>
    </source>
</evidence>
<evidence type="ECO:0000313" key="2">
    <source>
        <dbReference type="Proteomes" id="UP001230207"/>
    </source>
</evidence>
<sequence length="99" mass="10378">MGNSDVALLDFVQTHCPKTSSNRLVSAALLALTDPHVKDSNILLTIYALAIKERTKELGGDTGQSDKVAAETVTALLRTKTKKREIGSAEPSLVTGAGG</sequence>
<comment type="caution">
    <text evidence="1">The sequence shown here is derived from an EMBL/GenBank/DDBJ whole genome shotgun (WGS) entry which is preliminary data.</text>
</comment>
<accession>A0ABU0BZD4</accession>
<name>A0ABU0BZD4_9HYPH</name>
<protein>
    <submittedName>
        <fullName evidence="1">Uncharacterized protein</fullName>
    </submittedName>
</protein>
<proteinExistence type="predicted"/>
<dbReference type="Proteomes" id="UP001230207">
    <property type="component" value="Unassembled WGS sequence"/>
</dbReference>
<dbReference type="EMBL" id="JAUSVF010000003">
    <property type="protein sequence ID" value="MDQ0323622.1"/>
    <property type="molecule type" value="Genomic_DNA"/>
</dbReference>
<gene>
    <name evidence="1" type="ORF">QO002_005828</name>
</gene>
<keyword evidence="2" id="KW-1185">Reference proteome</keyword>
<reference evidence="1 2" key="1">
    <citation type="submission" date="2023-07" db="EMBL/GenBank/DDBJ databases">
        <title>Genomic Encyclopedia of Type Strains, Phase IV (KMG-IV): sequencing the most valuable type-strain genomes for metagenomic binning, comparative biology and taxonomic classification.</title>
        <authorList>
            <person name="Goeker M."/>
        </authorList>
    </citation>
    <scope>NUCLEOTIDE SEQUENCE [LARGE SCALE GENOMIC DNA]</scope>
    <source>
        <strain evidence="1 2">DSM 1112</strain>
    </source>
</reference>
<organism evidence="1 2">
    <name type="scientific">Pararhizobium capsulatum DSM 1112</name>
    <dbReference type="NCBI Taxonomy" id="1121113"/>
    <lineage>
        <taxon>Bacteria</taxon>
        <taxon>Pseudomonadati</taxon>
        <taxon>Pseudomonadota</taxon>
        <taxon>Alphaproteobacteria</taxon>
        <taxon>Hyphomicrobiales</taxon>
        <taxon>Rhizobiaceae</taxon>
        <taxon>Rhizobium/Agrobacterium group</taxon>
        <taxon>Pararhizobium</taxon>
    </lineage>
</organism>